<accession>J3P8G3</accession>
<proteinExistence type="predicted"/>
<name>J3P8G3_GAET3</name>
<feature type="compositionally biased region" description="Polar residues" evidence="1">
    <location>
        <begin position="1"/>
        <end position="11"/>
    </location>
</feature>
<dbReference type="GeneID" id="20350255"/>
<feature type="region of interest" description="Disordered" evidence="1">
    <location>
        <begin position="1"/>
        <end position="47"/>
    </location>
</feature>
<organism evidence="2">
    <name type="scientific">Gaeumannomyces tritici (strain R3-111a-1)</name>
    <name type="common">Wheat and barley take-all root rot fungus</name>
    <name type="synonym">Gaeumannomyces graminis var. tritici</name>
    <dbReference type="NCBI Taxonomy" id="644352"/>
    <lineage>
        <taxon>Eukaryota</taxon>
        <taxon>Fungi</taxon>
        <taxon>Dikarya</taxon>
        <taxon>Ascomycota</taxon>
        <taxon>Pezizomycotina</taxon>
        <taxon>Sordariomycetes</taxon>
        <taxon>Sordariomycetidae</taxon>
        <taxon>Magnaporthales</taxon>
        <taxon>Magnaporthaceae</taxon>
        <taxon>Gaeumannomyces</taxon>
    </lineage>
</organism>
<dbReference type="EMBL" id="GL385399">
    <property type="protein sequence ID" value="EJT72946.1"/>
    <property type="molecule type" value="Genomic_DNA"/>
</dbReference>
<evidence type="ECO:0000313" key="3">
    <source>
        <dbReference type="EnsemblFungi" id="EJT72946"/>
    </source>
</evidence>
<feature type="compositionally biased region" description="Basic residues" evidence="1">
    <location>
        <begin position="29"/>
        <end position="41"/>
    </location>
</feature>
<dbReference type="EnsemblFungi" id="EJT72946">
    <property type="protein sequence ID" value="EJT72946"/>
    <property type="gene ID" value="GGTG_09797"/>
</dbReference>
<dbReference type="VEuPathDB" id="FungiDB:GGTG_09797"/>
<reference evidence="3" key="4">
    <citation type="journal article" date="2015" name="G3 (Bethesda)">
        <title>Genome sequences of three phytopathogenic species of the Magnaporthaceae family of fungi.</title>
        <authorList>
            <person name="Okagaki L.H."/>
            <person name="Nunes C.C."/>
            <person name="Sailsbery J."/>
            <person name="Clay B."/>
            <person name="Brown D."/>
            <person name="John T."/>
            <person name="Oh Y."/>
            <person name="Young N."/>
            <person name="Fitzgerald M."/>
            <person name="Haas B.J."/>
            <person name="Zeng Q."/>
            <person name="Young S."/>
            <person name="Adiconis X."/>
            <person name="Fan L."/>
            <person name="Levin J.Z."/>
            <person name="Mitchell T.K."/>
            <person name="Okubara P.A."/>
            <person name="Farman M.L."/>
            <person name="Kohn L.M."/>
            <person name="Birren B."/>
            <person name="Ma L.-J."/>
            <person name="Dean R.A."/>
        </authorList>
    </citation>
    <scope>NUCLEOTIDE SEQUENCE</scope>
    <source>
        <strain evidence="3">R3-111a-1</strain>
    </source>
</reference>
<reference evidence="2" key="3">
    <citation type="submission" date="2010-09" db="EMBL/GenBank/DDBJ databases">
        <title>Annotation of Gaeumannomyces graminis var. tritici R3-111a-1.</title>
        <authorList>
            <consortium name="The Broad Institute Genome Sequencing Platform"/>
            <person name="Ma L.-J."/>
            <person name="Dead R."/>
            <person name="Young S.K."/>
            <person name="Zeng Q."/>
            <person name="Gargeya S."/>
            <person name="Fitzgerald M."/>
            <person name="Haas B."/>
            <person name="Abouelleil A."/>
            <person name="Alvarado L."/>
            <person name="Arachchi H.M."/>
            <person name="Berlin A."/>
            <person name="Brown A."/>
            <person name="Chapman S.B."/>
            <person name="Chen Z."/>
            <person name="Dunbar C."/>
            <person name="Freedman E."/>
            <person name="Gearin G."/>
            <person name="Gellesch M."/>
            <person name="Goldberg J."/>
            <person name="Griggs A."/>
            <person name="Gujja S."/>
            <person name="Heiman D."/>
            <person name="Howarth C."/>
            <person name="Larson L."/>
            <person name="Lui A."/>
            <person name="MacDonald P.J.P."/>
            <person name="Mehta T."/>
            <person name="Montmayeur A."/>
            <person name="Murphy C."/>
            <person name="Neiman D."/>
            <person name="Pearson M."/>
            <person name="Priest M."/>
            <person name="Roberts A."/>
            <person name="Saif S."/>
            <person name="Shea T."/>
            <person name="Shenoy N."/>
            <person name="Sisk P."/>
            <person name="Stolte C."/>
            <person name="Sykes S."/>
            <person name="Yandava C."/>
            <person name="Wortman J."/>
            <person name="Nusbaum C."/>
            <person name="Birren B."/>
        </authorList>
    </citation>
    <scope>NUCLEOTIDE SEQUENCE</scope>
    <source>
        <strain evidence="2">R3-111a-1</strain>
    </source>
</reference>
<evidence type="ECO:0000313" key="2">
    <source>
        <dbReference type="EMBL" id="EJT72946.1"/>
    </source>
</evidence>
<protein>
    <submittedName>
        <fullName evidence="2 3">Uncharacterized protein</fullName>
    </submittedName>
</protein>
<reference evidence="2" key="2">
    <citation type="submission" date="2010-07" db="EMBL/GenBank/DDBJ databases">
        <authorList>
            <consortium name="The Broad Institute Genome Sequencing Platform"/>
            <consortium name="Broad Institute Genome Sequencing Center for Infectious Disease"/>
            <person name="Ma L.-J."/>
            <person name="Dead R."/>
            <person name="Young S."/>
            <person name="Zeng Q."/>
            <person name="Koehrsen M."/>
            <person name="Alvarado L."/>
            <person name="Berlin A."/>
            <person name="Chapman S.B."/>
            <person name="Chen Z."/>
            <person name="Freedman E."/>
            <person name="Gellesch M."/>
            <person name="Goldberg J."/>
            <person name="Griggs A."/>
            <person name="Gujja S."/>
            <person name="Heilman E.R."/>
            <person name="Heiman D."/>
            <person name="Hepburn T."/>
            <person name="Howarth C."/>
            <person name="Jen D."/>
            <person name="Larson L."/>
            <person name="Mehta T."/>
            <person name="Neiman D."/>
            <person name="Pearson M."/>
            <person name="Roberts A."/>
            <person name="Saif S."/>
            <person name="Shea T."/>
            <person name="Shenoy N."/>
            <person name="Sisk P."/>
            <person name="Stolte C."/>
            <person name="Sykes S."/>
            <person name="Walk T."/>
            <person name="White J."/>
            <person name="Yandava C."/>
            <person name="Haas B."/>
            <person name="Nusbaum C."/>
            <person name="Birren B."/>
        </authorList>
    </citation>
    <scope>NUCLEOTIDE SEQUENCE</scope>
    <source>
        <strain evidence="2">R3-111a-1</strain>
    </source>
</reference>
<reference evidence="4" key="1">
    <citation type="submission" date="2010-07" db="EMBL/GenBank/DDBJ databases">
        <title>The genome sequence of Gaeumannomyces graminis var. tritici strain R3-111a-1.</title>
        <authorList>
            <consortium name="The Broad Institute Genome Sequencing Platform"/>
            <person name="Ma L.-J."/>
            <person name="Dead R."/>
            <person name="Young S."/>
            <person name="Zeng Q."/>
            <person name="Koehrsen M."/>
            <person name="Alvarado L."/>
            <person name="Berlin A."/>
            <person name="Chapman S.B."/>
            <person name="Chen Z."/>
            <person name="Freedman E."/>
            <person name="Gellesch M."/>
            <person name="Goldberg J."/>
            <person name="Griggs A."/>
            <person name="Gujja S."/>
            <person name="Heilman E.R."/>
            <person name="Heiman D."/>
            <person name="Hepburn T."/>
            <person name="Howarth C."/>
            <person name="Jen D."/>
            <person name="Larson L."/>
            <person name="Mehta T."/>
            <person name="Neiman D."/>
            <person name="Pearson M."/>
            <person name="Roberts A."/>
            <person name="Saif S."/>
            <person name="Shea T."/>
            <person name="Shenoy N."/>
            <person name="Sisk P."/>
            <person name="Stolte C."/>
            <person name="Sykes S."/>
            <person name="Walk T."/>
            <person name="White J."/>
            <person name="Yandava C."/>
            <person name="Haas B."/>
            <person name="Nusbaum C."/>
            <person name="Birren B."/>
        </authorList>
    </citation>
    <scope>NUCLEOTIDE SEQUENCE [LARGE SCALE GENOMIC DNA]</scope>
    <source>
        <strain evidence="4">R3-111a-1</strain>
    </source>
</reference>
<gene>
    <name evidence="3" type="primary">20350255</name>
    <name evidence="2" type="ORF">GGTG_09797</name>
</gene>
<evidence type="ECO:0000313" key="4">
    <source>
        <dbReference type="Proteomes" id="UP000006039"/>
    </source>
</evidence>
<reference evidence="3" key="5">
    <citation type="submission" date="2018-04" db="UniProtKB">
        <authorList>
            <consortium name="EnsemblFungi"/>
        </authorList>
    </citation>
    <scope>IDENTIFICATION</scope>
    <source>
        <strain evidence="3">R3-111a-1</strain>
    </source>
</reference>
<dbReference type="HOGENOM" id="CLU_2359871_0_0_1"/>
<dbReference type="AlphaFoldDB" id="J3P8G3"/>
<sequence>MQTWGGDTSQIGFAAMSPPLAGEGQAMPRCRRPLQRRRKARSVPPSKKVISEAVKTLRLSHDVFHCRFRHVPLSWSGRCWEAGILGNLGEHEDYLN</sequence>
<dbReference type="RefSeq" id="XP_009225920.1">
    <property type="nucleotide sequence ID" value="XM_009227656.1"/>
</dbReference>
<evidence type="ECO:0000256" key="1">
    <source>
        <dbReference type="SAM" id="MobiDB-lite"/>
    </source>
</evidence>
<keyword evidence="4" id="KW-1185">Reference proteome</keyword>
<dbReference type="Proteomes" id="UP000006039">
    <property type="component" value="Unassembled WGS sequence"/>
</dbReference>